<evidence type="ECO:0000313" key="1">
    <source>
        <dbReference type="EMBL" id="KAJ7551933.1"/>
    </source>
</evidence>
<protein>
    <submittedName>
        <fullName evidence="1">Uncharacterized protein</fullName>
    </submittedName>
</protein>
<dbReference type="EMBL" id="CM055097">
    <property type="protein sequence ID" value="KAJ7551933.1"/>
    <property type="molecule type" value="Genomic_DNA"/>
</dbReference>
<comment type="caution">
    <text evidence="1">The sequence shown here is derived from an EMBL/GenBank/DDBJ whole genome shotgun (WGS) entry which is preliminary data.</text>
</comment>
<reference evidence="2" key="1">
    <citation type="journal article" date="2024" name="Proc. Natl. Acad. Sci. U.S.A.">
        <title>Extraordinary preservation of gene collinearity over three hundred million years revealed in homosporous lycophytes.</title>
        <authorList>
            <person name="Li C."/>
            <person name="Wickell D."/>
            <person name="Kuo L.Y."/>
            <person name="Chen X."/>
            <person name="Nie B."/>
            <person name="Liao X."/>
            <person name="Peng D."/>
            <person name="Ji J."/>
            <person name="Jenkins J."/>
            <person name="Williams M."/>
            <person name="Shu S."/>
            <person name="Plott C."/>
            <person name="Barry K."/>
            <person name="Rajasekar S."/>
            <person name="Grimwood J."/>
            <person name="Han X."/>
            <person name="Sun S."/>
            <person name="Hou Z."/>
            <person name="He W."/>
            <person name="Dai G."/>
            <person name="Sun C."/>
            <person name="Schmutz J."/>
            <person name="Leebens-Mack J.H."/>
            <person name="Li F.W."/>
            <person name="Wang L."/>
        </authorList>
    </citation>
    <scope>NUCLEOTIDE SEQUENCE [LARGE SCALE GENOMIC DNA]</scope>
    <source>
        <strain evidence="2">cv. PW_Plant_1</strain>
    </source>
</reference>
<accession>A0ACC2DCK9</accession>
<dbReference type="Proteomes" id="UP001162992">
    <property type="component" value="Chromosome 6"/>
</dbReference>
<organism evidence="1 2">
    <name type="scientific">Diphasiastrum complanatum</name>
    <name type="common">Issler's clubmoss</name>
    <name type="synonym">Lycopodium complanatum</name>
    <dbReference type="NCBI Taxonomy" id="34168"/>
    <lineage>
        <taxon>Eukaryota</taxon>
        <taxon>Viridiplantae</taxon>
        <taxon>Streptophyta</taxon>
        <taxon>Embryophyta</taxon>
        <taxon>Tracheophyta</taxon>
        <taxon>Lycopodiopsida</taxon>
        <taxon>Lycopodiales</taxon>
        <taxon>Lycopodiaceae</taxon>
        <taxon>Lycopodioideae</taxon>
        <taxon>Diphasiastrum</taxon>
    </lineage>
</organism>
<sequence length="511" mass="58101">MQEFNLSEMGPILGRSTGGYFYHRSVWSHQMRWLRKLGLLLVTITSLWLISVSAQDAGSYLKAGDESLSRGEYTAAIRHYSSFIEMDPLTSIGYSKRATVYIQQKKLKDALQDLEKSLEVEPMYFQGYLQRARLFRQTCRFRESEKDIRKALEMKPDHSTAQKELSLLLQAEDGLNQAKSYYDEDDVVKAIEYLDKIVLVLSPDCCKARSLKSRLLLRNKDYAGAIAETGHILKADENDLEALLLRGKAYFYLADHDVSLRHYQKGLRLDPENSDLKKEYFKLKSLIKKTKNAEEAAEKSKFRLAVEEYTAALQIDTEHDAHNVKLFLGLCKVLVKLGRGKNALDACSSALKIDADLVEALVQSGEAKLLTEDWEGSAADFKAALQKSPQDRAIREGLMKAERALKISKRKDWYKILGIEKTASAAEIKRAYKKLALQWHPDKNVENKEEAEEKFRDVAAAYEVLGDEEKRTKYDRGEDVDEPQMGPGFHPFGGGQSFTFHFEGFPDGFGF</sequence>
<gene>
    <name evidence="1" type="ORF">O6H91_06G035000</name>
</gene>
<evidence type="ECO:0000313" key="2">
    <source>
        <dbReference type="Proteomes" id="UP001162992"/>
    </source>
</evidence>
<keyword evidence="2" id="KW-1185">Reference proteome</keyword>
<name>A0ACC2DCK9_DIPCM</name>
<proteinExistence type="predicted"/>